<comment type="subcellular location">
    <subcellularLocation>
        <location evidence="2">Cell junction</location>
    </subcellularLocation>
    <subcellularLocation>
        <location evidence="1">Cytoplasm</location>
        <location evidence="1">Cytoskeleton</location>
    </subcellularLocation>
    <subcellularLocation>
        <location evidence="3">Cytoplasmic vesicle membrane</location>
        <topology evidence="3">Peripheral membrane protein</topology>
    </subcellularLocation>
    <subcellularLocation>
        <location evidence="4">Golgi apparatus membrane</location>
        <topology evidence="4">Peripheral membrane protein</topology>
    </subcellularLocation>
</comment>
<dbReference type="GO" id="GO:0000139">
    <property type="term" value="C:Golgi membrane"/>
    <property type="evidence" value="ECO:0007669"/>
    <property type="project" value="UniProtKB-SubCell"/>
</dbReference>
<dbReference type="InterPro" id="IPR001849">
    <property type="entry name" value="PH_domain"/>
</dbReference>
<keyword evidence="5" id="KW-0343">GTPase activation</keyword>
<reference evidence="25 26" key="2">
    <citation type="journal article" date="2021" name="J. Hered.">
        <title>Feather Gene Expression Elucidates the Developmental Basis of Plumage Iridescence in African Starlings.</title>
        <authorList>
            <person name="Rubenstein D.R."/>
            <person name="Corvelo A."/>
            <person name="MacManes M.D."/>
            <person name="Maia R."/>
            <person name="Narzisi G."/>
            <person name="Rousaki A."/>
            <person name="Vandenabeele P."/>
            <person name="Shawkey M.D."/>
            <person name="Solomon J."/>
        </authorList>
    </citation>
    <scope>NUCLEOTIDE SEQUENCE [LARGE SCALE GENOMIC DNA]</scope>
    <source>
        <strain evidence="25">SS15</strain>
    </source>
</reference>
<dbReference type="InterPro" id="IPR036034">
    <property type="entry name" value="PDZ_sf"/>
</dbReference>
<dbReference type="FunFam" id="2.30.29.30:FF:000101">
    <property type="entry name" value="Rho GTPase activating protein 21"/>
    <property type="match status" value="1"/>
</dbReference>
<dbReference type="GO" id="GO:0005096">
    <property type="term" value="F:GTPase activator activity"/>
    <property type="evidence" value="ECO:0007669"/>
    <property type="project" value="UniProtKB-KW"/>
</dbReference>
<dbReference type="Gene3D" id="2.30.29.30">
    <property type="entry name" value="Pleckstrin-homology domain (PH domain)/Phosphotyrosine-binding domain (PTB)"/>
    <property type="match status" value="1"/>
</dbReference>
<feature type="compositionally biased region" description="Polar residues" evidence="20">
    <location>
        <begin position="1071"/>
        <end position="1081"/>
    </location>
</feature>
<feature type="region of interest" description="Disordered" evidence="20">
    <location>
        <begin position="1"/>
        <end position="29"/>
    </location>
</feature>
<feature type="region of interest" description="Disordered" evidence="20">
    <location>
        <begin position="1053"/>
        <end position="1120"/>
    </location>
</feature>
<feature type="compositionally biased region" description="Low complexity" evidence="20">
    <location>
        <begin position="1378"/>
        <end position="1396"/>
    </location>
</feature>
<reference evidence="24" key="1">
    <citation type="submission" date="2020-10" db="EMBL/GenBank/DDBJ databases">
        <title>Feather gene expression reveals the developmental basis of iridescence in African starlings.</title>
        <authorList>
            <person name="Rubenstein D.R."/>
        </authorList>
    </citation>
    <scope>NUCLEOTIDE SEQUENCE</scope>
    <source>
        <strain evidence="24">SS15</strain>
        <tissue evidence="24">Liver</tissue>
    </source>
</reference>
<dbReference type="InterPro" id="IPR041489">
    <property type="entry name" value="PDZ_6"/>
</dbReference>
<reference evidence="25" key="3">
    <citation type="submission" date="2022-01" db="EMBL/GenBank/DDBJ databases">
        <authorList>
            <person name="Rubenstein D.R."/>
        </authorList>
    </citation>
    <scope>NUCLEOTIDE SEQUENCE</scope>
    <source>
        <strain evidence="25">SS15</strain>
        <tissue evidence="25">Liver</tissue>
    </source>
</reference>
<evidence type="ECO:0000256" key="11">
    <source>
        <dbReference type="ARBA" id="ARBA00022949"/>
    </source>
</evidence>
<dbReference type="Gene3D" id="2.30.42.10">
    <property type="match status" value="1"/>
</dbReference>
<dbReference type="GO" id="GO:0005856">
    <property type="term" value="C:cytoskeleton"/>
    <property type="evidence" value="ECO:0007669"/>
    <property type="project" value="UniProtKB-SubCell"/>
</dbReference>
<evidence type="ECO:0000313" key="24">
    <source>
        <dbReference type="EMBL" id="KAG0134617.1"/>
    </source>
</evidence>
<evidence type="ECO:0000256" key="4">
    <source>
        <dbReference type="ARBA" id="ARBA00004395"/>
    </source>
</evidence>
<feature type="compositionally biased region" description="Low complexity" evidence="20">
    <location>
        <begin position="793"/>
        <end position="805"/>
    </location>
</feature>
<sequence>MPFTSKNKDGKEQSEAISPSEEEETFSWPGPKTVVLRRTSQGFGFTLRHFIVYPPESAVQFSFKDEENGNRQGKQRNRLEPMDTIFVKQVKEGGPAFEAGLCTGDRIIKVNGESVIGKTYSQVIALIQNSDSVLELSVMPKDEDILQLLQFTKDVTALAYSQDAYLKGNEAYSGNAHNIPEPPPICYPRLTSTASVKAQAGDKLPSDFSLGKQQVSRPVRALAQPERAYRMEIQVPPSPTDIAKSNTAVCVCNETVRTVIVPSEKAVDLPSCRNNHAGPSHRTEEVRYGLKDQTNLKAWTPSPPSLVSTAIVLPQTPITRPADTTGTVSKSSNYVVCPEGIPNTRPSAQATDSPSVSTNHYSSPTSHQHIDWKTYKTYKEYIDNRRMHMYGSRTIQERLDSLRAASQNTTEYNQVVPNRTASQVRRRSTSHDRVPQSVQIRQRSVSQERLEDPVLMKEWPRSASQDTLTSPSVNARNHRARSWDYLSKQGEVLENFHSDNMIADTNGDRRKTYKWTGFTEQDDRRGIYDRSRQHAFHMSLRGQNFPVAPNTYISDNRRTGSRASLPGSHFQKASPDIKVLQPSCDLQTPVGVSKSAGVSQERLSLTPARSSRSSSLKNSAPYAAKPSIPLNQGLDAIASKDQRTVNHLHQSSPLNQQSRIRAEGAPDHKTETGKTIQPSSMAPASTKLVQPTSECLTTSDNVDGSIRRKIQGFEREDVRESESLQMDVQGNDKDTVVMRDKSPSGHQTPQPLRHQSYILAVNDQEAASDTTCWLPNDARREVHIKRIEERKASSSSPPDEPTSPSIDHDIAHIPASAVISASASQAPAIATVPPSPTSPIPLIRRQLSHDHESIRPGVLDSQPATKTERSKSYDEGLDDYREEGKSSIKHVSSLKGIKVPDSQKSSEDSGSRKDSSSEVFGDASKEGWLHFRQLFTDKGKRVGGSIRPWKQLYVVLRGHSLYLYKDKKEQVTLSEEEQPISINACLIDISYCETKRKNVFRLTTSDREYLFQAEDRDNMLAWIKAIQDNSNLNDEDTGVTSRDLISRRIKEYSTMMSSSSSKTEPSPKTPRQSLSIRQTLLGTKAEQRTQSPHSPKDETERKLLTKDETSPPKDKGTWRKGIPSIMRKTFEKKPSAVGTFGVRLDDCPPAHTNKYIPLIVDICCKLVEERGLEYTGIYRVPGNNAAISSMQEELNKGMTDIDVHDDKWRDLNVISSLLKSFFRKLPEPLFTNDKYADFIDANRKEDPVERLKTLKRLIHDLPEHHYETLKFLSAHLKTVAENSEKNKMEPRNLAIVFGPTLVRTSDDNMTHMVTHMPDQYKIVETLIQKHDWFFTEDDAEEPLTAVQEENTVESQPVPNIDHLLTNIGRTGVSPGDVSDSATSDSAKSKGSWGSGKDQYSKELLVSSIFAAASRKRKKTKEKPQPSSSEDELDNVFFKKELAEQSRGDTAKENTAKGEYEREREIGRKQRMFVLKEKENSSKKDVNVVKDEKKSLKKENILTEEPALPYHEKCTKSSNTNCLQTLQKNNPKMPISQSSSQVEETVSDSGTMLSTSSQASQHRYSCKKVASPEIKHNEFLAADVSSITSDYSTTSSTMYLTGLDASMLSPEVQSVTESKGEDADDERSELISEGRPMETDSESDFPVFATSAAAERLSKGKVPEVVKTSRRNSEESEVSCTEGSSTPKLESRRLFSSHKLIECDTLSRRKSARHKTDSEGSGDAKSEKDLPTVTKMFDIMKKGRSTSSLATSAKSEADKQEPTWRLKITDRLKLRLKSSADDMFGVGNQKANSAETAKRKNIRRRHTLGGQRDFAEISVLNAWKAQEPSQSRERESELSAVTRLKPKCPAQDLSISDWLARERLRTSTTDLNTGETGKPRLENTNLAEVSKVELPSSAEMQADEGSSSSSLTLINRTPPSGPFQPPDQVNGENYQNVNKNNFSPAVDAHPHKLSGTQSLSGSDYSRQQEGPAHLPAPSVSCFTAGFQSSGAGQSCCCSATTCVQLFPDSVCESLIISLLDKQDGEGISTGRKQCLIHDSPSSPACAVSFELAEPVVSWGLLHPSTERCTRSAGHNVAEASGGCSVHCLMAIFTLTTTGSEHSTASLPVHTVQGRWLMRQPLSVSESSQIQRMCCRSSEKQLWESARATGDSASATAHGGHLMCHYRPSVIRSWEQAAALDQAGSLWSQGMLYSMCQKGQNRAGTAATTPRCSSLAAQEGSAPEAPCGCSDYAPHFALAWEPQPILARLSLALKLLCQGGDGTHLSLLEADWGNKTRKTSRWKGGYLIQSHKGFSLLAGFLTWEFQQEAVTDCSLKEPHFEINNYLLKLGVWIVLMLFIPWLREGGEIEEGGEVEEEGGVFEAMGTGIRLVWEAALEPCGNEWRGREGRQESVNQMEKNCSATDQPGFHVSDTCHFTQQIIQPSSPAFAHHQSAAQIKKTPKNHCLLAVRHLVGSPNKPPERKQTNHKTLLFNATGDSSFCLSDTSCASFSSSSSSSIFSSVIIFSNSSSHSSKIVESRLYADLISIGSSKMMMTGFLSRHTTGSSLSVFSGMPFSDGTSFLPSICFSNHEGNVFCGWVVFTWRAGWRVCLFNAVCSGHFGSQHNLIVVACRNFLFLQEMLRPLSLLCVSQERGNAADGDVLARALQGFTLWHALIEAQSLTVSGHILLEHIKGRLMLEVFHQNYQWHPVVPVEVQNEPLSYIHLQQKCRTPNRELIHWLKRSMLILSNETSGGLFSLFASENPWKCCFIIPGFSLEFGLSASDNSRETPTIRKILLTIKTQKQESHSYTRVTVISIKACSAVKRLSSCSTDTLTSLIFLNEEELSYKPGQQQGLPEVVLRGTLGTKHQGFWLPDLEEENYHCHHPRAVQAANVPHQNFCSLYGTWPALSFSNGRQMDTQSWMQQHSVDLNDPVHRHKNMPRFHIYTQSRHNFVATALTWELLSTCYCSSCFFARHAVLQGRGCFPRDRDAVAVSVPPALLSHWSSAHGGGIRENFCCHSCKPALVAGATVCPVLRDSAWSSLGALDCAICPASSLHSYKWMRKHRQITQLNPPDAKTDGENKPKETNLQHFCKNTLKSDLIFPSV</sequence>
<feature type="compositionally biased region" description="Polar residues" evidence="20">
    <location>
        <begin position="1677"/>
        <end position="1687"/>
    </location>
</feature>
<keyword evidence="9" id="KW-0597">Phosphoprotein</keyword>
<organism evidence="24">
    <name type="scientific">Lamprotornis superbus</name>
    <dbReference type="NCBI Taxonomy" id="245042"/>
    <lineage>
        <taxon>Eukaryota</taxon>
        <taxon>Metazoa</taxon>
        <taxon>Chordata</taxon>
        <taxon>Craniata</taxon>
        <taxon>Vertebrata</taxon>
        <taxon>Euteleostomi</taxon>
        <taxon>Archelosauria</taxon>
        <taxon>Archosauria</taxon>
        <taxon>Dinosauria</taxon>
        <taxon>Saurischia</taxon>
        <taxon>Theropoda</taxon>
        <taxon>Coelurosauria</taxon>
        <taxon>Aves</taxon>
        <taxon>Neognathae</taxon>
        <taxon>Neoaves</taxon>
        <taxon>Telluraves</taxon>
        <taxon>Australaves</taxon>
        <taxon>Passeriformes</taxon>
        <taxon>Sturnidae</taxon>
        <taxon>Lamprotornis</taxon>
    </lineage>
</organism>
<feature type="compositionally biased region" description="Polar residues" evidence="20">
    <location>
        <begin position="1929"/>
        <end position="1942"/>
    </location>
</feature>
<dbReference type="Gene3D" id="1.10.555.10">
    <property type="entry name" value="Rho GTPase activation protein"/>
    <property type="match status" value="1"/>
</dbReference>
<dbReference type="PROSITE" id="PS50003">
    <property type="entry name" value="PH_DOMAIN"/>
    <property type="match status" value="1"/>
</dbReference>
<dbReference type="CDD" id="cd01253">
    <property type="entry name" value="PH_ARHGAP21-like"/>
    <property type="match status" value="1"/>
</dbReference>
<feature type="compositionally biased region" description="Basic and acidic residues" evidence="20">
    <location>
        <begin position="1436"/>
        <end position="1463"/>
    </location>
</feature>
<dbReference type="GO" id="GO:0051645">
    <property type="term" value="P:Golgi localization"/>
    <property type="evidence" value="ECO:0007669"/>
    <property type="project" value="TreeGrafter"/>
</dbReference>
<keyword evidence="15" id="KW-0968">Cytoplasmic vesicle</keyword>
<evidence type="ECO:0000313" key="26">
    <source>
        <dbReference type="Proteomes" id="UP000618051"/>
    </source>
</evidence>
<keyword evidence="13" id="KW-0472">Membrane</keyword>
<feature type="region of interest" description="Disordered" evidence="20">
    <location>
        <begin position="1609"/>
        <end position="1692"/>
    </location>
</feature>
<keyword evidence="8" id="KW-1017">Isopeptide bond</keyword>
<gene>
    <name evidence="25" type="ORF">IHE44_0000188</name>
    <name evidence="24" type="ORF">IHE44_007879</name>
</gene>
<dbReference type="FunFam" id="2.30.42.10:FF:000066">
    <property type="entry name" value="Rho GTPase activating protein 21"/>
    <property type="match status" value="1"/>
</dbReference>
<feature type="compositionally biased region" description="Basic and acidic residues" evidence="20">
    <location>
        <begin position="866"/>
        <end position="878"/>
    </location>
</feature>
<evidence type="ECO:0000256" key="12">
    <source>
        <dbReference type="ARBA" id="ARBA00023034"/>
    </source>
</evidence>
<dbReference type="PROSITE" id="PS50238">
    <property type="entry name" value="RHOGAP"/>
    <property type="match status" value="1"/>
</dbReference>
<keyword evidence="26" id="KW-1185">Reference proteome</keyword>
<feature type="compositionally biased region" description="Low complexity" evidence="20">
    <location>
        <begin position="602"/>
        <end position="619"/>
    </location>
</feature>
<evidence type="ECO:0000256" key="3">
    <source>
        <dbReference type="ARBA" id="ARBA00004284"/>
    </source>
</evidence>
<dbReference type="SUPFAM" id="SSF50729">
    <property type="entry name" value="PH domain-like"/>
    <property type="match status" value="1"/>
</dbReference>
<dbReference type="FunFam" id="1.10.555.10:FF:000014">
    <property type="entry name" value="Rho GTPase activating protein 21"/>
    <property type="match status" value="1"/>
</dbReference>
<feature type="region of interest" description="Disordered" evidence="20">
    <location>
        <begin position="1823"/>
        <end position="1842"/>
    </location>
</feature>
<feature type="region of interest" description="Disordered" evidence="20">
    <location>
        <begin position="1365"/>
        <end position="1396"/>
    </location>
</feature>
<protein>
    <recommendedName>
        <fullName evidence="17">Rho GTPase-activating protein 21</fullName>
    </recommendedName>
    <alternativeName>
        <fullName evidence="19">Rho GTPase-activating protein 10</fullName>
    </alternativeName>
    <alternativeName>
        <fullName evidence="18">Rho-type GTPase-activating protein 21</fullName>
    </alternativeName>
</protein>
<keyword evidence="6" id="KW-0488">Methylation</keyword>
<evidence type="ECO:0000256" key="15">
    <source>
        <dbReference type="ARBA" id="ARBA00023329"/>
    </source>
</evidence>
<dbReference type="Pfam" id="PF00169">
    <property type="entry name" value="PH"/>
    <property type="match status" value="1"/>
</dbReference>
<evidence type="ECO:0000256" key="17">
    <source>
        <dbReference type="ARBA" id="ARBA00070251"/>
    </source>
</evidence>
<dbReference type="PROSITE" id="PS50106">
    <property type="entry name" value="PDZ"/>
    <property type="match status" value="1"/>
</dbReference>
<evidence type="ECO:0000256" key="2">
    <source>
        <dbReference type="ARBA" id="ARBA00004282"/>
    </source>
</evidence>
<dbReference type="InterPro" id="IPR008936">
    <property type="entry name" value="Rho_GTPase_activation_prot"/>
</dbReference>
<evidence type="ECO:0000256" key="16">
    <source>
        <dbReference type="ARBA" id="ARBA00054024"/>
    </source>
</evidence>
<dbReference type="OrthoDB" id="6281275at2759"/>
<dbReference type="SMART" id="SM00233">
    <property type="entry name" value="PH"/>
    <property type="match status" value="1"/>
</dbReference>
<feature type="region of interest" description="Disordered" evidence="20">
    <location>
        <begin position="787"/>
        <end position="808"/>
    </location>
</feature>
<evidence type="ECO:0000256" key="7">
    <source>
        <dbReference type="ARBA" id="ARBA00022490"/>
    </source>
</evidence>
<evidence type="ECO:0000256" key="6">
    <source>
        <dbReference type="ARBA" id="ARBA00022481"/>
    </source>
</evidence>
<feature type="compositionally biased region" description="Basic and acidic residues" evidence="20">
    <location>
        <begin position="660"/>
        <end position="672"/>
    </location>
</feature>
<feature type="region of interest" description="Disordered" evidence="20">
    <location>
        <begin position="1414"/>
        <end position="1463"/>
    </location>
</feature>
<evidence type="ECO:0000256" key="8">
    <source>
        <dbReference type="ARBA" id="ARBA00022499"/>
    </source>
</evidence>
<feature type="region of interest" description="Disordered" evidence="20">
    <location>
        <begin position="342"/>
        <end position="367"/>
    </location>
</feature>
<dbReference type="Gene3D" id="1.20.5.220">
    <property type="match status" value="1"/>
</dbReference>
<feature type="domain" description="PDZ" evidence="22">
    <location>
        <begin position="33"/>
        <end position="142"/>
    </location>
</feature>
<dbReference type="Pfam" id="PF17820">
    <property type="entry name" value="PDZ_6"/>
    <property type="match status" value="1"/>
</dbReference>
<feature type="compositionally biased region" description="Basic and acidic residues" evidence="20">
    <location>
        <begin position="1094"/>
        <end position="1117"/>
    </location>
</feature>
<feature type="compositionally biased region" description="Polar residues" evidence="20">
    <location>
        <begin position="673"/>
        <end position="688"/>
    </location>
</feature>
<evidence type="ECO:0000259" key="22">
    <source>
        <dbReference type="PROSITE" id="PS50106"/>
    </source>
</evidence>
<feature type="domain" description="Rho-GAP" evidence="23">
    <location>
        <begin position="1142"/>
        <end position="1334"/>
    </location>
</feature>
<keyword evidence="12" id="KW-0333">Golgi apparatus</keyword>
<feature type="region of interest" description="Disordered" evidence="20">
    <location>
        <begin position="1867"/>
        <end position="1970"/>
    </location>
</feature>
<dbReference type="EMBL" id="JADDUC020000001">
    <property type="protein sequence ID" value="KAI1242651.1"/>
    <property type="molecule type" value="Genomic_DNA"/>
</dbReference>
<keyword evidence="10" id="KW-0832">Ubl conjugation</keyword>
<dbReference type="CDD" id="cd04395">
    <property type="entry name" value="RhoGAP_ARHGAP21"/>
    <property type="match status" value="1"/>
</dbReference>
<dbReference type="GO" id="GO:0070161">
    <property type="term" value="C:anchoring junction"/>
    <property type="evidence" value="ECO:0007669"/>
    <property type="project" value="UniProtKB-SubCell"/>
</dbReference>
<feature type="region of interest" description="Disordered" evidence="20">
    <location>
        <begin position="891"/>
        <end position="919"/>
    </location>
</feature>
<dbReference type="GO" id="GO:0007165">
    <property type="term" value="P:signal transduction"/>
    <property type="evidence" value="ECO:0007669"/>
    <property type="project" value="InterPro"/>
</dbReference>
<evidence type="ECO:0000259" key="21">
    <source>
        <dbReference type="PROSITE" id="PS50003"/>
    </source>
</evidence>
<evidence type="ECO:0000256" key="14">
    <source>
        <dbReference type="ARBA" id="ARBA00023212"/>
    </source>
</evidence>
<feature type="compositionally biased region" description="Polar residues" evidence="20">
    <location>
        <begin position="648"/>
        <end position="659"/>
    </location>
</feature>
<feature type="compositionally biased region" description="Polar residues" evidence="20">
    <location>
        <begin position="1903"/>
        <end position="1917"/>
    </location>
</feature>
<feature type="compositionally biased region" description="Polar residues" evidence="20">
    <location>
        <begin position="344"/>
        <end position="367"/>
    </location>
</feature>
<dbReference type="Pfam" id="PF00620">
    <property type="entry name" value="RhoGAP"/>
    <property type="match status" value="1"/>
</dbReference>
<comment type="caution">
    <text evidence="24">The sequence shown here is derived from an EMBL/GenBank/DDBJ whole genome shotgun (WGS) entry which is preliminary data.</text>
</comment>
<feature type="compositionally biased region" description="Basic and acidic residues" evidence="20">
    <location>
        <begin position="1713"/>
        <end position="1729"/>
    </location>
</feature>
<feature type="compositionally biased region" description="Basic and acidic residues" evidence="20">
    <location>
        <begin position="904"/>
        <end position="916"/>
    </location>
</feature>
<evidence type="ECO:0000256" key="13">
    <source>
        <dbReference type="ARBA" id="ARBA00023136"/>
    </source>
</evidence>
<feature type="region of interest" description="Disordered" evidence="20">
    <location>
        <begin position="590"/>
        <end position="627"/>
    </location>
</feature>
<dbReference type="SMART" id="SM00324">
    <property type="entry name" value="RhoGAP"/>
    <property type="match status" value="1"/>
</dbReference>
<dbReference type="EMBL" id="JADDUC010000004">
    <property type="protein sequence ID" value="KAG0134617.1"/>
    <property type="molecule type" value="Genomic_DNA"/>
</dbReference>
<dbReference type="InterPro" id="IPR000198">
    <property type="entry name" value="RhoGAP_dom"/>
</dbReference>
<dbReference type="SMART" id="SM00228">
    <property type="entry name" value="PDZ"/>
    <property type="match status" value="1"/>
</dbReference>
<evidence type="ECO:0000313" key="25">
    <source>
        <dbReference type="EMBL" id="KAI1242651.1"/>
    </source>
</evidence>
<evidence type="ECO:0000256" key="10">
    <source>
        <dbReference type="ARBA" id="ARBA00022843"/>
    </source>
</evidence>
<feature type="domain" description="PH" evidence="21">
    <location>
        <begin position="922"/>
        <end position="1031"/>
    </location>
</feature>
<dbReference type="InterPro" id="IPR001478">
    <property type="entry name" value="PDZ"/>
</dbReference>
<keyword evidence="14" id="KW-0206">Cytoskeleton</keyword>
<name>A0A835U111_9PASS</name>
<comment type="function">
    <text evidence="16">Functions as a GTPase-activating protein (GAP) for RHOA and CDC42. Downstream partner of ARF1 which may control Golgi apparatus structure and function. Also required for CTNNA1 recruitment to adherens junctions.</text>
</comment>
<feature type="compositionally biased region" description="Basic and acidic residues" evidence="20">
    <location>
        <begin position="1"/>
        <end position="14"/>
    </location>
</feature>
<dbReference type="PANTHER" id="PTHR23175:SF16">
    <property type="entry name" value="RHO GTPASE-ACTIVATING PROTEIN 21"/>
    <property type="match status" value="1"/>
</dbReference>
<evidence type="ECO:0000256" key="9">
    <source>
        <dbReference type="ARBA" id="ARBA00022553"/>
    </source>
</evidence>
<keyword evidence="11" id="KW-0965">Cell junction</keyword>
<dbReference type="InterPro" id="IPR011993">
    <property type="entry name" value="PH-like_dom_sf"/>
</dbReference>
<proteinExistence type="predicted"/>
<feature type="compositionally biased region" description="Basic and acidic residues" evidence="20">
    <location>
        <begin position="1627"/>
        <end position="1637"/>
    </location>
</feature>
<dbReference type="SUPFAM" id="SSF48350">
    <property type="entry name" value="GTPase activation domain, GAP"/>
    <property type="match status" value="1"/>
</dbReference>
<evidence type="ECO:0000256" key="19">
    <source>
        <dbReference type="ARBA" id="ARBA00083894"/>
    </source>
</evidence>
<dbReference type="Proteomes" id="UP000618051">
    <property type="component" value="Unassembled WGS sequence"/>
</dbReference>
<dbReference type="GO" id="GO:0030659">
    <property type="term" value="C:cytoplasmic vesicle membrane"/>
    <property type="evidence" value="ECO:0007669"/>
    <property type="project" value="UniProtKB-SubCell"/>
</dbReference>
<evidence type="ECO:0000256" key="18">
    <source>
        <dbReference type="ARBA" id="ARBA00083369"/>
    </source>
</evidence>
<feature type="region of interest" description="Disordered" evidence="20">
    <location>
        <begin position="1707"/>
        <end position="1730"/>
    </location>
</feature>
<dbReference type="PANTHER" id="PTHR23175">
    <property type="entry name" value="PDZ DOMAIN-CONTAINING PROTEIN"/>
    <property type="match status" value="1"/>
</dbReference>
<evidence type="ECO:0000256" key="5">
    <source>
        <dbReference type="ARBA" id="ARBA00022468"/>
    </source>
</evidence>
<evidence type="ECO:0000256" key="1">
    <source>
        <dbReference type="ARBA" id="ARBA00004245"/>
    </source>
</evidence>
<feature type="region of interest" description="Disordered" evidence="20">
    <location>
        <begin position="849"/>
        <end position="878"/>
    </location>
</feature>
<dbReference type="SUPFAM" id="SSF50156">
    <property type="entry name" value="PDZ domain-like"/>
    <property type="match status" value="1"/>
</dbReference>
<evidence type="ECO:0000259" key="23">
    <source>
        <dbReference type="PROSITE" id="PS50238"/>
    </source>
</evidence>
<evidence type="ECO:0000256" key="20">
    <source>
        <dbReference type="SAM" id="MobiDB-lite"/>
    </source>
</evidence>
<dbReference type="GO" id="GO:0005886">
    <property type="term" value="C:plasma membrane"/>
    <property type="evidence" value="ECO:0007669"/>
    <property type="project" value="UniProtKB-ARBA"/>
</dbReference>
<feature type="region of interest" description="Disordered" evidence="20">
    <location>
        <begin position="648"/>
        <end position="688"/>
    </location>
</feature>
<dbReference type="CDD" id="cd06756">
    <property type="entry name" value="PDZ_ARHGAP21_23-like"/>
    <property type="match status" value="1"/>
</dbReference>
<keyword evidence="7" id="KW-0963">Cytoplasm</keyword>
<feature type="compositionally biased region" description="Polar residues" evidence="20">
    <location>
        <begin position="1953"/>
        <end position="1967"/>
    </location>
</feature>
<feature type="compositionally biased region" description="Low complexity" evidence="20">
    <location>
        <begin position="1053"/>
        <end position="1070"/>
    </location>
</feature>
<accession>A0A835U111</accession>